<reference evidence="2 3" key="1">
    <citation type="journal article" date="2022" name="Nat. Genet.">
        <title>Improved pea reference genome and pan-genome highlight genomic features and evolutionary characteristics.</title>
        <authorList>
            <person name="Yang T."/>
            <person name="Liu R."/>
            <person name="Luo Y."/>
            <person name="Hu S."/>
            <person name="Wang D."/>
            <person name="Wang C."/>
            <person name="Pandey M.K."/>
            <person name="Ge S."/>
            <person name="Xu Q."/>
            <person name="Li N."/>
            <person name="Li G."/>
            <person name="Huang Y."/>
            <person name="Saxena R.K."/>
            <person name="Ji Y."/>
            <person name="Li M."/>
            <person name="Yan X."/>
            <person name="He Y."/>
            <person name="Liu Y."/>
            <person name="Wang X."/>
            <person name="Xiang C."/>
            <person name="Varshney R.K."/>
            <person name="Ding H."/>
            <person name="Gao S."/>
            <person name="Zong X."/>
        </authorList>
    </citation>
    <scope>NUCLEOTIDE SEQUENCE [LARGE SCALE GENOMIC DNA]</scope>
    <source>
        <strain evidence="2 3">cv. Zhongwan 6</strain>
    </source>
</reference>
<organism evidence="2 3">
    <name type="scientific">Pisum sativum</name>
    <name type="common">Garden pea</name>
    <name type="synonym">Lathyrus oleraceus</name>
    <dbReference type="NCBI Taxonomy" id="3888"/>
    <lineage>
        <taxon>Eukaryota</taxon>
        <taxon>Viridiplantae</taxon>
        <taxon>Streptophyta</taxon>
        <taxon>Embryophyta</taxon>
        <taxon>Tracheophyta</taxon>
        <taxon>Spermatophyta</taxon>
        <taxon>Magnoliopsida</taxon>
        <taxon>eudicotyledons</taxon>
        <taxon>Gunneridae</taxon>
        <taxon>Pentapetalae</taxon>
        <taxon>rosids</taxon>
        <taxon>fabids</taxon>
        <taxon>Fabales</taxon>
        <taxon>Fabaceae</taxon>
        <taxon>Papilionoideae</taxon>
        <taxon>50 kb inversion clade</taxon>
        <taxon>NPAAA clade</taxon>
        <taxon>Hologalegina</taxon>
        <taxon>IRL clade</taxon>
        <taxon>Fabeae</taxon>
        <taxon>Lathyrus</taxon>
    </lineage>
</organism>
<protein>
    <submittedName>
        <fullName evidence="2">Uncharacterized protein</fullName>
    </submittedName>
</protein>
<feature type="region of interest" description="Disordered" evidence="1">
    <location>
        <begin position="1"/>
        <end position="28"/>
    </location>
</feature>
<proteinExistence type="predicted"/>
<evidence type="ECO:0000256" key="1">
    <source>
        <dbReference type="SAM" id="MobiDB-lite"/>
    </source>
</evidence>
<evidence type="ECO:0000313" key="3">
    <source>
        <dbReference type="Proteomes" id="UP001058974"/>
    </source>
</evidence>
<dbReference type="Gramene" id="Psat07G0086200-T1">
    <property type="protein sequence ID" value="KAI5383642.1"/>
    <property type="gene ID" value="KIW84_070862"/>
</dbReference>
<sequence>MVREAGNSPVATKTVHEADRREQDAARASLAVSSSIPVEELMSTECGDSSFISLLPSGFSILSDGHSNSNNIVGGSSDGSGNFGGENDNNGRLLTERWCDFVMDLLQLRI</sequence>
<evidence type="ECO:0000313" key="2">
    <source>
        <dbReference type="EMBL" id="KAI5383642.1"/>
    </source>
</evidence>
<gene>
    <name evidence="2" type="ORF">KIW84_070862</name>
</gene>
<comment type="caution">
    <text evidence="2">The sequence shown here is derived from an EMBL/GenBank/DDBJ whole genome shotgun (WGS) entry which is preliminary data.</text>
</comment>
<dbReference type="AlphaFoldDB" id="A0A9D4VHW6"/>
<dbReference type="Proteomes" id="UP001058974">
    <property type="component" value="Chromosome 7"/>
</dbReference>
<accession>A0A9D4VHW6</accession>
<feature type="compositionally biased region" description="Basic and acidic residues" evidence="1">
    <location>
        <begin position="14"/>
        <end position="25"/>
    </location>
</feature>
<name>A0A9D4VHW6_PEA</name>
<dbReference type="EMBL" id="JAMSHJ010000007">
    <property type="protein sequence ID" value="KAI5383642.1"/>
    <property type="molecule type" value="Genomic_DNA"/>
</dbReference>
<keyword evidence="3" id="KW-1185">Reference proteome</keyword>